<dbReference type="CDD" id="cd00446">
    <property type="entry name" value="GrpE"/>
    <property type="match status" value="1"/>
</dbReference>
<dbReference type="Gene3D" id="3.90.640.10">
    <property type="entry name" value="Actin, Chain A, domain 4"/>
    <property type="match status" value="1"/>
</dbReference>
<comment type="subunit">
    <text evidence="4">Homodimer.</text>
</comment>
<dbReference type="PRINTS" id="PR00301">
    <property type="entry name" value="HEATSHOCK70"/>
</dbReference>
<organism evidence="13 14">
    <name type="scientific">Rhynchospora breviuscula</name>
    <dbReference type="NCBI Taxonomy" id="2022672"/>
    <lineage>
        <taxon>Eukaryota</taxon>
        <taxon>Viridiplantae</taxon>
        <taxon>Streptophyta</taxon>
        <taxon>Embryophyta</taxon>
        <taxon>Tracheophyta</taxon>
        <taxon>Spermatophyta</taxon>
        <taxon>Magnoliopsida</taxon>
        <taxon>Liliopsida</taxon>
        <taxon>Poales</taxon>
        <taxon>Cyperaceae</taxon>
        <taxon>Cyperoideae</taxon>
        <taxon>Rhynchosporeae</taxon>
        <taxon>Rhynchospora</taxon>
    </lineage>
</organism>
<evidence type="ECO:0000256" key="6">
    <source>
        <dbReference type="ARBA" id="ARBA00022741"/>
    </source>
</evidence>
<dbReference type="InterPro" id="IPR013126">
    <property type="entry name" value="Hsp_70_fam"/>
</dbReference>
<dbReference type="Pfam" id="PF00012">
    <property type="entry name" value="HSP70"/>
    <property type="match status" value="1"/>
</dbReference>
<dbReference type="PROSITE" id="PS01036">
    <property type="entry name" value="HSP70_3"/>
    <property type="match status" value="1"/>
</dbReference>
<dbReference type="Gene3D" id="1.20.1270.10">
    <property type="match status" value="1"/>
</dbReference>
<name>A0A9P9Z8Y0_9POAL</name>
<keyword evidence="14" id="KW-1185">Reference proteome</keyword>
<dbReference type="GO" id="GO:0051082">
    <property type="term" value="F:unfolded protein binding"/>
    <property type="evidence" value="ECO:0007669"/>
    <property type="project" value="InterPro"/>
</dbReference>
<comment type="similarity">
    <text evidence="3">Belongs to the GrpE family.</text>
</comment>
<feature type="compositionally biased region" description="Low complexity" evidence="12">
    <location>
        <begin position="609"/>
        <end position="624"/>
    </location>
</feature>
<dbReference type="HAMAP" id="MF_00332">
    <property type="entry name" value="DnaK"/>
    <property type="match status" value="1"/>
</dbReference>
<evidence type="ECO:0000256" key="12">
    <source>
        <dbReference type="SAM" id="MobiDB-lite"/>
    </source>
</evidence>
<dbReference type="FunFam" id="3.90.640.10:FF:000003">
    <property type="entry name" value="Molecular chaperone DnaK"/>
    <property type="match status" value="1"/>
</dbReference>
<dbReference type="FunFam" id="3.30.420.40:FF:000071">
    <property type="entry name" value="Molecular chaperone DnaK"/>
    <property type="match status" value="1"/>
</dbReference>
<dbReference type="SUPFAM" id="SSF51064">
    <property type="entry name" value="Head domain of nucleotide exchange factor GrpE"/>
    <property type="match status" value="1"/>
</dbReference>
<evidence type="ECO:0000256" key="7">
    <source>
        <dbReference type="ARBA" id="ARBA00022840"/>
    </source>
</evidence>
<dbReference type="PROSITE" id="PS00297">
    <property type="entry name" value="HSP70_1"/>
    <property type="match status" value="1"/>
</dbReference>
<dbReference type="Gene3D" id="3.90.20.20">
    <property type="match status" value="1"/>
</dbReference>
<dbReference type="GO" id="GO:0000774">
    <property type="term" value="F:adenyl-nucleotide exchange factor activity"/>
    <property type="evidence" value="ECO:0007669"/>
    <property type="project" value="InterPro"/>
</dbReference>
<dbReference type="InterPro" id="IPR009012">
    <property type="entry name" value="GrpE_head"/>
</dbReference>
<dbReference type="HAMAP" id="MF_01151">
    <property type="entry name" value="GrpE"/>
    <property type="match status" value="1"/>
</dbReference>
<dbReference type="PROSITE" id="PS00329">
    <property type="entry name" value="HSP70_2"/>
    <property type="match status" value="1"/>
</dbReference>
<evidence type="ECO:0000256" key="3">
    <source>
        <dbReference type="ARBA" id="ARBA00009054"/>
    </source>
</evidence>
<comment type="subcellular location">
    <subcellularLocation>
        <location evidence="1">Cytoplasm</location>
    </subcellularLocation>
</comment>
<dbReference type="Gene3D" id="3.30.420.40">
    <property type="match status" value="2"/>
</dbReference>
<feature type="coiled-coil region" evidence="11">
    <location>
        <begin position="534"/>
        <end position="561"/>
    </location>
</feature>
<feature type="compositionally biased region" description="Low complexity" evidence="12">
    <location>
        <begin position="585"/>
        <end position="594"/>
    </location>
</feature>
<evidence type="ECO:0000256" key="10">
    <source>
        <dbReference type="RuleBase" id="RU003322"/>
    </source>
</evidence>
<gene>
    <name evidence="13" type="ORF">LUZ63_020296</name>
</gene>
<dbReference type="FunFam" id="2.60.34.10:FF:000014">
    <property type="entry name" value="Chaperone protein DnaK HSP70"/>
    <property type="match status" value="1"/>
</dbReference>
<proteinExistence type="inferred from homology"/>
<comment type="caution">
    <text evidence="13">The sequence shown here is derived from an EMBL/GenBank/DDBJ whole genome shotgun (WGS) entry which is preliminary data.</text>
</comment>
<dbReference type="InterPro" id="IPR012725">
    <property type="entry name" value="Chaperone_DnaK"/>
</dbReference>
<keyword evidence="9" id="KW-0143">Chaperone</keyword>
<dbReference type="Gene3D" id="2.30.22.10">
    <property type="entry name" value="Head domain of nucleotide exchange factor GrpE"/>
    <property type="match status" value="1"/>
</dbReference>
<evidence type="ECO:0000313" key="14">
    <source>
        <dbReference type="Proteomes" id="UP001151287"/>
    </source>
</evidence>
<dbReference type="InterPro" id="IPR029047">
    <property type="entry name" value="HSP70_peptide-bd_sf"/>
</dbReference>
<protein>
    <recommendedName>
        <fullName evidence="15">HSP70</fullName>
    </recommendedName>
</protein>
<dbReference type="CDD" id="cd10234">
    <property type="entry name" value="ASKHA_NBD_HSP70_DnaK-like"/>
    <property type="match status" value="1"/>
</dbReference>
<keyword evidence="8" id="KW-0346">Stress response</keyword>
<dbReference type="PANTHER" id="PTHR19375">
    <property type="entry name" value="HEAT SHOCK PROTEIN 70KDA"/>
    <property type="match status" value="1"/>
</dbReference>
<feature type="coiled-coil region" evidence="11">
    <location>
        <begin position="654"/>
        <end position="681"/>
    </location>
</feature>
<accession>A0A9P9Z8Y0</accession>
<dbReference type="EMBL" id="JAMQYH010000029">
    <property type="protein sequence ID" value="KAJ1684541.1"/>
    <property type="molecule type" value="Genomic_DNA"/>
</dbReference>
<feature type="region of interest" description="Disordered" evidence="12">
    <location>
        <begin position="585"/>
        <end position="624"/>
    </location>
</feature>
<dbReference type="NCBIfam" id="NF001413">
    <property type="entry name" value="PRK00290.1"/>
    <property type="match status" value="1"/>
</dbReference>
<keyword evidence="11" id="KW-0175">Coiled coil</keyword>
<dbReference type="GO" id="GO:0042803">
    <property type="term" value="F:protein homodimerization activity"/>
    <property type="evidence" value="ECO:0007669"/>
    <property type="project" value="InterPro"/>
</dbReference>
<evidence type="ECO:0000256" key="8">
    <source>
        <dbReference type="ARBA" id="ARBA00023016"/>
    </source>
</evidence>
<evidence type="ECO:0000256" key="1">
    <source>
        <dbReference type="ARBA" id="ARBA00004496"/>
    </source>
</evidence>
<dbReference type="FunFam" id="2.30.22.10:FF:000001">
    <property type="entry name" value="Protein GrpE"/>
    <property type="match status" value="1"/>
</dbReference>
<keyword evidence="5" id="KW-0963">Cytoplasm</keyword>
<comment type="similarity">
    <text evidence="2 10">Belongs to the heat shock protein 70 family.</text>
</comment>
<dbReference type="GO" id="GO:0005524">
    <property type="term" value="F:ATP binding"/>
    <property type="evidence" value="ECO:0007669"/>
    <property type="project" value="UniProtKB-KW"/>
</dbReference>
<reference evidence="13" key="1">
    <citation type="journal article" date="2022" name="Cell">
        <title>Repeat-based holocentromeres influence genome architecture and karyotype evolution.</title>
        <authorList>
            <person name="Hofstatter P.G."/>
            <person name="Thangavel G."/>
            <person name="Lux T."/>
            <person name="Neumann P."/>
            <person name="Vondrak T."/>
            <person name="Novak P."/>
            <person name="Zhang M."/>
            <person name="Costa L."/>
            <person name="Castellani M."/>
            <person name="Scott A."/>
            <person name="Toegelov H."/>
            <person name="Fuchs J."/>
            <person name="Mata-Sucre Y."/>
            <person name="Dias Y."/>
            <person name="Vanzela A.L.L."/>
            <person name="Huettel B."/>
            <person name="Almeida C.C.S."/>
            <person name="Simkova H."/>
            <person name="Souza G."/>
            <person name="Pedrosa-Harand A."/>
            <person name="Macas J."/>
            <person name="Mayer K.F.X."/>
            <person name="Houben A."/>
            <person name="Marques A."/>
        </authorList>
    </citation>
    <scope>NUCLEOTIDE SEQUENCE</scope>
    <source>
        <strain evidence="13">RhyBre1mFocal</strain>
    </source>
</reference>
<dbReference type="GO" id="GO:0140662">
    <property type="term" value="F:ATP-dependent protein folding chaperone"/>
    <property type="evidence" value="ECO:0007669"/>
    <property type="project" value="InterPro"/>
</dbReference>
<evidence type="ECO:0000256" key="5">
    <source>
        <dbReference type="ARBA" id="ARBA00022490"/>
    </source>
</evidence>
<dbReference type="Proteomes" id="UP001151287">
    <property type="component" value="Unassembled WGS sequence"/>
</dbReference>
<evidence type="ECO:0008006" key="15">
    <source>
        <dbReference type="Google" id="ProtNLM"/>
    </source>
</evidence>
<dbReference type="GO" id="GO:0005737">
    <property type="term" value="C:cytoplasm"/>
    <property type="evidence" value="ECO:0007669"/>
    <property type="project" value="UniProtKB-SubCell"/>
</dbReference>
<dbReference type="FunFam" id="1.20.1270.10:FF:000001">
    <property type="entry name" value="Molecular chaperone DnaK"/>
    <property type="match status" value="1"/>
</dbReference>
<dbReference type="SUPFAM" id="SSF58014">
    <property type="entry name" value="Coiled-coil domain of nucleotide exchange factor GrpE"/>
    <property type="match status" value="1"/>
</dbReference>
<dbReference type="InterPro" id="IPR043129">
    <property type="entry name" value="ATPase_NBD"/>
</dbReference>
<evidence type="ECO:0000256" key="4">
    <source>
        <dbReference type="ARBA" id="ARBA00011738"/>
    </source>
</evidence>
<dbReference type="OrthoDB" id="2401965at2759"/>
<feature type="coiled-coil region" evidence="11">
    <location>
        <begin position="224"/>
        <end position="251"/>
    </location>
</feature>
<dbReference type="Pfam" id="PF01025">
    <property type="entry name" value="GrpE"/>
    <property type="match status" value="1"/>
</dbReference>
<evidence type="ECO:0000256" key="11">
    <source>
        <dbReference type="SAM" id="Coils"/>
    </source>
</evidence>
<keyword evidence="7 10" id="KW-0067">ATP-binding</keyword>
<evidence type="ECO:0000313" key="13">
    <source>
        <dbReference type="EMBL" id="KAJ1684541.1"/>
    </source>
</evidence>
<dbReference type="InterPro" id="IPR000740">
    <property type="entry name" value="GrpE"/>
</dbReference>
<dbReference type="PROSITE" id="PS01071">
    <property type="entry name" value="GRPE"/>
    <property type="match status" value="1"/>
</dbReference>
<dbReference type="SUPFAM" id="SSF100920">
    <property type="entry name" value="Heat shock protein 70kD (HSP70), peptide-binding domain"/>
    <property type="match status" value="1"/>
</dbReference>
<dbReference type="NCBIfam" id="TIGR02350">
    <property type="entry name" value="prok_dnaK"/>
    <property type="match status" value="1"/>
</dbReference>
<keyword evidence="6 10" id="KW-0547">Nucleotide-binding</keyword>
<dbReference type="InterPro" id="IPR013805">
    <property type="entry name" value="GrpE_CC"/>
</dbReference>
<dbReference type="InterPro" id="IPR029048">
    <property type="entry name" value="HSP70_C_sf"/>
</dbReference>
<dbReference type="Gene3D" id="2.60.34.10">
    <property type="entry name" value="Substrate Binding Domain Of DNAk, Chain A, domain 1"/>
    <property type="match status" value="1"/>
</dbReference>
<dbReference type="GO" id="GO:0051087">
    <property type="term" value="F:protein-folding chaperone binding"/>
    <property type="evidence" value="ECO:0007669"/>
    <property type="project" value="InterPro"/>
</dbReference>
<dbReference type="AlphaFoldDB" id="A0A9P9Z8Y0"/>
<evidence type="ECO:0000256" key="9">
    <source>
        <dbReference type="ARBA" id="ARBA00023186"/>
    </source>
</evidence>
<evidence type="ECO:0000256" key="2">
    <source>
        <dbReference type="ARBA" id="ARBA00007381"/>
    </source>
</evidence>
<sequence length="787" mass="83700">MARAVGIDLGTTNSVVSVLEGGEATVISNAEGARTTPSVVAFSKSGEVLVGEVAKRQAVTNVDRTIRSVKRHMGTDWSTKVDDKSFNAQQISAFILQKLKRDAESYLGEDVTDAVITVPAYFSDSQRQATKEAGEIAGLTVSRIVNEPTAAALAYGLDKGETDQTILVFDLGGGTFDVSLLEIGEGVVEVKATSGDNHLGGDDWDAKIVDWMVKKFQGSNGVDLSKDKIALQRLQEAAEKAKIELSSSSETTIHLPYITHGESGPLHFEEKLTRSEFQKATADLLERTKKPFQAVIKDAGVSLSDIEHVVLVGGSTRMPAVTDLVKELTGKEPNKGVNPDEVVAIGAALQAGVLKGEVKDVLLLDVTPLSLGIETKGGVMTTLIERNTTIPTKKSEVFSTADDNQPSVEIKVAQGERQMWAQNQPLGNFELTGLPPAPRGVPQIEVTFDIDANGIVNVSAKDRGTGKEQSMTISGGSALSKDEIDRMVSEAEQYADEDRKRREAVEARNQADGLVYQTEKFIADNDEKLSDDLKSEVQGDVDALKKVLEDEEADVDAINAAVAKVGESSQKLGAALYADAGAEGAPAEGAAETGGEADDDVGRSEGEPQDAAPPAGEPGEAVSGVDAPIETDAAADAAEAPVDPDPADETAVALAERTADLQRLQAEYVNYKRRVDRDRELVRENATYTVLSSLLPVLDDIDRAREHDEVTGGFKAVADSLGRVVSGLGLVRFGEPGEEFDPNQHEALMQREDAEATSTTVENVAQAGYRIGERVVRAAKVTVVGPA</sequence>
<dbReference type="SUPFAM" id="SSF53067">
    <property type="entry name" value="Actin-like ATPase domain"/>
    <property type="match status" value="2"/>
</dbReference>
<dbReference type="InterPro" id="IPR018181">
    <property type="entry name" value="Heat_shock_70_CS"/>
</dbReference>